<dbReference type="SUPFAM" id="SSF53474">
    <property type="entry name" value="alpha/beta-Hydrolases"/>
    <property type="match status" value="1"/>
</dbReference>
<dbReference type="PANTHER" id="PTHR11610:SF169">
    <property type="entry name" value="GH15759P-RELATED"/>
    <property type="match status" value="1"/>
</dbReference>
<gene>
    <name evidence="6" type="ORF">AGLY_003778</name>
</gene>
<dbReference type="InterPro" id="IPR033906">
    <property type="entry name" value="Lipase_N"/>
</dbReference>
<evidence type="ECO:0000259" key="5">
    <source>
        <dbReference type="Pfam" id="PF00151"/>
    </source>
</evidence>
<protein>
    <recommendedName>
        <fullName evidence="5">Lipase domain-containing protein</fullName>
    </recommendedName>
</protein>
<dbReference type="FunFam" id="3.40.50.1820:FF:000122">
    <property type="entry name" value="Vitellogenin-3-like Protein"/>
    <property type="match status" value="1"/>
</dbReference>
<comment type="caution">
    <text evidence="6">The sequence shown here is derived from an EMBL/GenBank/DDBJ whole genome shotgun (WGS) entry which is preliminary data.</text>
</comment>
<evidence type="ECO:0000256" key="2">
    <source>
        <dbReference type="ARBA" id="ARBA00010701"/>
    </source>
</evidence>
<comment type="subcellular location">
    <subcellularLocation>
        <location evidence="1">Secreted</location>
    </subcellularLocation>
</comment>
<comment type="similarity">
    <text evidence="2 4">Belongs to the AB hydrolase superfamily. Lipase family.</text>
</comment>
<evidence type="ECO:0000256" key="3">
    <source>
        <dbReference type="ARBA" id="ARBA00022525"/>
    </source>
</evidence>
<evidence type="ECO:0000256" key="4">
    <source>
        <dbReference type="RuleBase" id="RU004262"/>
    </source>
</evidence>
<name>A0A6G0U0J9_APHGL</name>
<dbReference type="PANTHER" id="PTHR11610">
    <property type="entry name" value="LIPASE"/>
    <property type="match status" value="1"/>
</dbReference>
<dbReference type="Pfam" id="PF00151">
    <property type="entry name" value="Lipase"/>
    <property type="match status" value="1"/>
</dbReference>
<evidence type="ECO:0000313" key="7">
    <source>
        <dbReference type="Proteomes" id="UP000475862"/>
    </source>
</evidence>
<keyword evidence="3" id="KW-0964">Secreted</keyword>
<dbReference type="EMBL" id="VYZN01000012">
    <property type="protein sequence ID" value="KAE9541787.1"/>
    <property type="molecule type" value="Genomic_DNA"/>
</dbReference>
<organism evidence="6 7">
    <name type="scientific">Aphis glycines</name>
    <name type="common">Soybean aphid</name>
    <dbReference type="NCBI Taxonomy" id="307491"/>
    <lineage>
        <taxon>Eukaryota</taxon>
        <taxon>Metazoa</taxon>
        <taxon>Ecdysozoa</taxon>
        <taxon>Arthropoda</taxon>
        <taxon>Hexapoda</taxon>
        <taxon>Insecta</taxon>
        <taxon>Pterygota</taxon>
        <taxon>Neoptera</taxon>
        <taxon>Paraneoptera</taxon>
        <taxon>Hemiptera</taxon>
        <taxon>Sternorrhyncha</taxon>
        <taxon>Aphidomorpha</taxon>
        <taxon>Aphidoidea</taxon>
        <taxon>Aphididae</taxon>
        <taxon>Aphidini</taxon>
        <taxon>Aphis</taxon>
        <taxon>Aphis</taxon>
    </lineage>
</organism>
<dbReference type="Gene3D" id="3.40.50.1820">
    <property type="entry name" value="alpha/beta hydrolase"/>
    <property type="match status" value="1"/>
</dbReference>
<dbReference type="PRINTS" id="PR00821">
    <property type="entry name" value="TAGLIPASE"/>
</dbReference>
<proteinExistence type="inferred from homology"/>
<sequence length="351" mass="39503">MVALGIMACMTFTLFWGKNPFSATMTPRGRCEGCCPINEKEDIAFFSYSRCVCVLCMCVSILVNNPFHPKRIYIGDDVSLRRANMMRNLTTVIYVHGFTEQGNSKGAETIKKAYLHRGSVNIIIVDWSPMCAFPWYSHAVLNTRIVAKYLAKFIEYLVYRKFYLSKIHLIGFSLGAEIAGFTGKNLKIGKLPRITGLDPAFPLYMWTGKMGHLTPSDAEFVDVIHTDGGVFGFPVALGHADFFPNGGFPLQPGCSIRELAQTNLLTRIMACSHDRAWEYFAESVINPTGFPSLRCLNYESFTNGTCFRDFAYSKEQKVQYMGLAVNKQIKGQFYLATKPTAPFAYNKIYKP</sequence>
<dbReference type="GO" id="GO:0016042">
    <property type="term" value="P:lipid catabolic process"/>
    <property type="evidence" value="ECO:0007669"/>
    <property type="project" value="TreeGrafter"/>
</dbReference>
<dbReference type="OrthoDB" id="199913at2759"/>
<dbReference type="InterPro" id="IPR000734">
    <property type="entry name" value="TAG_lipase"/>
</dbReference>
<dbReference type="GO" id="GO:0016298">
    <property type="term" value="F:lipase activity"/>
    <property type="evidence" value="ECO:0007669"/>
    <property type="project" value="InterPro"/>
</dbReference>
<feature type="domain" description="Lipase" evidence="5">
    <location>
        <begin position="75"/>
        <end position="343"/>
    </location>
</feature>
<dbReference type="InterPro" id="IPR029058">
    <property type="entry name" value="AB_hydrolase_fold"/>
</dbReference>
<evidence type="ECO:0000256" key="1">
    <source>
        <dbReference type="ARBA" id="ARBA00004613"/>
    </source>
</evidence>
<dbReference type="CDD" id="cd00707">
    <property type="entry name" value="Pancreat_lipase_like"/>
    <property type="match status" value="1"/>
</dbReference>
<dbReference type="AlphaFoldDB" id="A0A6G0U0J9"/>
<dbReference type="GO" id="GO:0017171">
    <property type="term" value="F:serine hydrolase activity"/>
    <property type="evidence" value="ECO:0007669"/>
    <property type="project" value="TreeGrafter"/>
</dbReference>
<dbReference type="GO" id="GO:0005615">
    <property type="term" value="C:extracellular space"/>
    <property type="evidence" value="ECO:0007669"/>
    <property type="project" value="TreeGrafter"/>
</dbReference>
<dbReference type="InterPro" id="IPR013818">
    <property type="entry name" value="Lipase"/>
</dbReference>
<keyword evidence="7" id="KW-1185">Reference proteome</keyword>
<accession>A0A6G0U0J9</accession>
<evidence type="ECO:0000313" key="6">
    <source>
        <dbReference type="EMBL" id="KAE9541787.1"/>
    </source>
</evidence>
<reference evidence="6 7" key="1">
    <citation type="submission" date="2019-08" db="EMBL/GenBank/DDBJ databases">
        <title>The genome of the soybean aphid Biotype 1, its phylome, world population structure and adaptation to the North American continent.</title>
        <authorList>
            <person name="Giordano R."/>
            <person name="Donthu R.K."/>
            <person name="Hernandez A.G."/>
            <person name="Wright C.L."/>
            <person name="Zimin A.V."/>
        </authorList>
    </citation>
    <scope>NUCLEOTIDE SEQUENCE [LARGE SCALE GENOMIC DNA]</scope>
    <source>
        <tissue evidence="6">Whole aphids</tissue>
    </source>
</reference>
<dbReference type="Proteomes" id="UP000475862">
    <property type="component" value="Unassembled WGS sequence"/>
</dbReference>